<reference evidence="2" key="1">
    <citation type="submission" date="2020-02" db="EMBL/GenBank/DDBJ databases">
        <authorList>
            <person name="Meier V. D."/>
        </authorList>
    </citation>
    <scope>NUCLEOTIDE SEQUENCE</scope>
    <source>
        <strain evidence="2">AVDCRST_MAG67</strain>
    </source>
</reference>
<feature type="compositionally biased region" description="Basic residues" evidence="1">
    <location>
        <begin position="1"/>
        <end position="32"/>
    </location>
</feature>
<proteinExistence type="predicted"/>
<sequence length="136" mass="15385">GQHHARGPARRRQPVSRHLQRHRPHHRGVHRPRPVEGAHLDPRRRDPRSRAGDADEGGAQPACRRPGRLRPRDPQTPPADDARRLRRRGRRAHAAQGAGVHVDEPSRARHGRRAVRARAADRRGGRPSIWPARDGL</sequence>
<accession>A0A6J4S8Z1</accession>
<name>A0A6J4S8Z1_9ACTN</name>
<evidence type="ECO:0000313" key="2">
    <source>
        <dbReference type="EMBL" id="CAA9492894.1"/>
    </source>
</evidence>
<feature type="non-terminal residue" evidence="2">
    <location>
        <position position="1"/>
    </location>
</feature>
<feature type="region of interest" description="Disordered" evidence="1">
    <location>
        <begin position="1"/>
        <end position="136"/>
    </location>
</feature>
<protein>
    <submittedName>
        <fullName evidence="2">Uncharacterized protein</fullName>
    </submittedName>
</protein>
<evidence type="ECO:0000256" key="1">
    <source>
        <dbReference type="SAM" id="MobiDB-lite"/>
    </source>
</evidence>
<feature type="non-terminal residue" evidence="2">
    <location>
        <position position="136"/>
    </location>
</feature>
<organism evidence="2">
    <name type="scientific">uncultured Solirubrobacteraceae bacterium</name>
    <dbReference type="NCBI Taxonomy" id="1162706"/>
    <lineage>
        <taxon>Bacteria</taxon>
        <taxon>Bacillati</taxon>
        <taxon>Actinomycetota</taxon>
        <taxon>Thermoleophilia</taxon>
        <taxon>Solirubrobacterales</taxon>
        <taxon>Solirubrobacteraceae</taxon>
        <taxon>environmental samples</taxon>
    </lineage>
</organism>
<dbReference type="EMBL" id="CADCVQ010000066">
    <property type="protein sequence ID" value="CAA9492894.1"/>
    <property type="molecule type" value="Genomic_DNA"/>
</dbReference>
<feature type="compositionally biased region" description="Basic residues" evidence="1">
    <location>
        <begin position="84"/>
        <end position="93"/>
    </location>
</feature>
<dbReference type="AlphaFoldDB" id="A0A6J4S8Z1"/>
<gene>
    <name evidence="2" type="ORF">AVDCRST_MAG67-1455</name>
</gene>
<feature type="compositionally biased region" description="Basic and acidic residues" evidence="1">
    <location>
        <begin position="33"/>
        <end position="53"/>
    </location>
</feature>